<evidence type="ECO:0000256" key="3">
    <source>
        <dbReference type="ARBA" id="ARBA00023172"/>
    </source>
</evidence>
<organism evidence="5 6">
    <name type="scientific">Halolamina salifodinae</name>
    <dbReference type="NCBI Taxonomy" id="1202767"/>
    <lineage>
        <taxon>Archaea</taxon>
        <taxon>Methanobacteriati</taxon>
        <taxon>Methanobacteriota</taxon>
        <taxon>Stenosarchaea group</taxon>
        <taxon>Halobacteria</taxon>
        <taxon>Halobacteriales</taxon>
        <taxon>Haloferacaceae</taxon>
    </lineage>
</organism>
<dbReference type="InterPro" id="IPR002104">
    <property type="entry name" value="Integrase_catalytic"/>
</dbReference>
<dbReference type="CDD" id="cd00397">
    <property type="entry name" value="DNA_BRE_C"/>
    <property type="match status" value="1"/>
</dbReference>
<dbReference type="InterPro" id="IPR010998">
    <property type="entry name" value="Integrase_recombinase_N"/>
</dbReference>
<dbReference type="GO" id="GO:0003677">
    <property type="term" value="F:DNA binding"/>
    <property type="evidence" value="ECO:0007669"/>
    <property type="project" value="UniProtKB-KW"/>
</dbReference>
<dbReference type="Proteomes" id="UP000823736">
    <property type="component" value="Unassembled WGS sequence"/>
</dbReference>
<dbReference type="Gene3D" id="1.10.150.130">
    <property type="match status" value="1"/>
</dbReference>
<dbReference type="Pfam" id="PF00589">
    <property type="entry name" value="Phage_integrase"/>
    <property type="match status" value="1"/>
</dbReference>
<name>A0A8T4GXX7_9EURY</name>
<dbReference type="GO" id="GO:0015074">
    <property type="term" value="P:DNA integration"/>
    <property type="evidence" value="ECO:0007669"/>
    <property type="project" value="UniProtKB-KW"/>
</dbReference>
<keyword evidence="3" id="KW-0233">DNA recombination</keyword>
<dbReference type="RefSeq" id="WP_209491255.1">
    <property type="nucleotide sequence ID" value="NZ_JAGGLC010000003.1"/>
</dbReference>
<keyword evidence="2" id="KW-0238">DNA-binding</keyword>
<dbReference type="SUPFAM" id="SSF56349">
    <property type="entry name" value="DNA breaking-rejoining enzymes"/>
    <property type="match status" value="1"/>
</dbReference>
<dbReference type="AlphaFoldDB" id="A0A8T4GXX7"/>
<dbReference type="PANTHER" id="PTHR30349">
    <property type="entry name" value="PHAGE INTEGRASE-RELATED"/>
    <property type="match status" value="1"/>
</dbReference>
<evidence type="ECO:0000256" key="1">
    <source>
        <dbReference type="ARBA" id="ARBA00022908"/>
    </source>
</evidence>
<protein>
    <submittedName>
        <fullName evidence="5">Site-specific recombinase XerD</fullName>
    </submittedName>
</protein>
<reference evidence="5" key="1">
    <citation type="submission" date="2021-03" db="EMBL/GenBank/DDBJ databases">
        <title>Genomic Encyclopedia of Type Strains, Phase IV (KMG-IV): sequencing the most valuable type-strain genomes for metagenomic binning, comparative biology and taxonomic classification.</title>
        <authorList>
            <person name="Goeker M."/>
        </authorList>
    </citation>
    <scope>NUCLEOTIDE SEQUENCE</scope>
    <source>
        <strain evidence="5">DSM 26232</strain>
    </source>
</reference>
<dbReference type="InterPro" id="IPR011010">
    <property type="entry name" value="DNA_brk_join_enz"/>
</dbReference>
<keyword evidence="6" id="KW-1185">Reference proteome</keyword>
<comment type="caution">
    <text evidence="5">The sequence shown here is derived from an EMBL/GenBank/DDBJ whole genome shotgun (WGS) entry which is preliminary data.</text>
</comment>
<accession>A0A8T4GXX7</accession>
<dbReference type="InterPro" id="IPR050090">
    <property type="entry name" value="Tyrosine_recombinase_XerCD"/>
</dbReference>
<proteinExistence type="predicted"/>
<evidence type="ECO:0000259" key="4">
    <source>
        <dbReference type="PROSITE" id="PS51898"/>
    </source>
</evidence>
<evidence type="ECO:0000313" key="5">
    <source>
        <dbReference type="EMBL" id="MBP1986963.1"/>
    </source>
</evidence>
<evidence type="ECO:0000256" key="2">
    <source>
        <dbReference type="ARBA" id="ARBA00023125"/>
    </source>
</evidence>
<dbReference type="GO" id="GO:0006310">
    <property type="term" value="P:DNA recombination"/>
    <property type="evidence" value="ECO:0007669"/>
    <property type="project" value="UniProtKB-KW"/>
</dbReference>
<sequence length="355" mass="40925">MSEEIELDIDDDEQPTFEQLKKVYIQSQMKKGKADKTENGYKYSLGRFEDFLEETGLDYTDIDKETNLAPDLDSMDAMALSGDNMLDYFIIWLRDDAGYAKSTVITTYNYVQPFIKFLLSEGLIEYDAPDNTTLSEYVEYGTTAQKEEWGDDYVAVDEEQFEHIYENAPAPVFRNRLILSLGWETGMRRSEVAALKLGDINLDEKHIDIPAIKSKDRRSVWFGEKVRTNLDIWINSKRDGYYNSDSDYLFVSNDSRSKEGLSPKRVSKIFQKAAEDLPDQDYIVTKSGQERAKYSFHSLRHGFAERFITNIGGEAGIYELKEIMGHASVSTTEVYLTTSKDEYLHEQMRQNAPRI</sequence>
<dbReference type="EMBL" id="JAGGLC010000003">
    <property type="protein sequence ID" value="MBP1986963.1"/>
    <property type="molecule type" value="Genomic_DNA"/>
</dbReference>
<dbReference type="PANTHER" id="PTHR30349:SF41">
    <property type="entry name" value="INTEGRASE_RECOMBINASE PROTEIN MJ0367-RELATED"/>
    <property type="match status" value="1"/>
</dbReference>
<keyword evidence="1" id="KW-0229">DNA integration</keyword>
<dbReference type="InterPro" id="IPR013762">
    <property type="entry name" value="Integrase-like_cat_sf"/>
</dbReference>
<gene>
    <name evidence="5" type="ORF">J2753_001461</name>
</gene>
<dbReference type="PROSITE" id="PS51898">
    <property type="entry name" value="TYR_RECOMBINASE"/>
    <property type="match status" value="1"/>
</dbReference>
<feature type="domain" description="Tyr recombinase" evidence="4">
    <location>
        <begin position="151"/>
        <end position="349"/>
    </location>
</feature>
<evidence type="ECO:0000313" key="6">
    <source>
        <dbReference type="Proteomes" id="UP000823736"/>
    </source>
</evidence>
<dbReference type="Gene3D" id="1.10.443.10">
    <property type="entry name" value="Intergrase catalytic core"/>
    <property type="match status" value="1"/>
</dbReference>
<dbReference type="OrthoDB" id="142231at2157"/>